<feature type="transmembrane region" description="Helical" evidence="1">
    <location>
        <begin position="141"/>
        <end position="165"/>
    </location>
</feature>
<reference evidence="3" key="1">
    <citation type="submission" date="2016-11" db="UniProtKB">
        <authorList>
            <consortium name="WormBaseParasite"/>
        </authorList>
    </citation>
    <scope>IDENTIFICATION</scope>
</reference>
<feature type="transmembrane region" description="Helical" evidence="1">
    <location>
        <begin position="106"/>
        <end position="129"/>
    </location>
</feature>
<proteinExistence type="predicted"/>
<keyword evidence="1" id="KW-1133">Transmembrane helix</keyword>
<dbReference type="Proteomes" id="UP000095283">
    <property type="component" value="Unplaced"/>
</dbReference>
<accession>A0A1I7WIU9</accession>
<evidence type="ECO:0000256" key="1">
    <source>
        <dbReference type="SAM" id="Phobius"/>
    </source>
</evidence>
<keyword evidence="2" id="KW-1185">Reference proteome</keyword>
<sequence length="263" mass="30773">MATWTNWTSKPGYIHIFVLQLSFLTNFYFQKLKALNDSFGTSSTKKMLTMLSLNQKWIYLFYSTCDYADHLQSLKIFFIKFNHLELGVKCHKVVSMIRSKGLHITMAMDLIFAFIVGIPCHVLLFWAIIKERKTFFSPFLIFYSTNFLLNVIFTIVTIIAVSMDIHKQLFGNIKYDLGWTAFQILFTSAQGLAIYIVMRCRKYVAAKEYWKARNVESTVIGRRSEEITNVLWLLEQMCLILITNDSLNISDRTPRRLTDIEFN</sequence>
<feature type="transmembrane region" description="Helical" evidence="1">
    <location>
        <begin position="12"/>
        <end position="29"/>
    </location>
</feature>
<keyword evidence="1" id="KW-0472">Membrane</keyword>
<name>A0A1I7WIU9_HETBA</name>
<organism evidence="2 3">
    <name type="scientific">Heterorhabditis bacteriophora</name>
    <name type="common">Entomopathogenic nematode worm</name>
    <dbReference type="NCBI Taxonomy" id="37862"/>
    <lineage>
        <taxon>Eukaryota</taxon>
        <taxon>Metazoa</taxon>
        <taxon>Ecdysozoa</taxon>
        <taxon>Nematoda</taxon>
        <taxon>Chromadorea</taxon>
        <taxon>Rhabditida</taxon>
        <taxon>Rhabditina</taxon>
        <taxon>Rhabditomorpha</taxon>
        <taxon>Strongyloidea</taxon>
        <taxon>Heterorhabditidae</taxon>
        <taxon>Heterorhabditis</taxon>
    </lineage>
</organism>
<keyword evidence="1" id="KW-0812">Transmembrane</keyword>
<dbReference type="AlphaFoldDB" id="A0A1I7WIU9"/>
<feature type="transmembrane region" description="Helical" evidence="1">
    <location>
        <begin position="177"/>
        <end position="198"/>
    </location>
</feature>
<evidence type="ECO:0000313" key="2">
    <source>
        <dbReference type="Proteomes" id="UP000095283"/>
    </source>
</evidence>
<protein>
    <submittedName>
        <fullName evidence="3">7TM_GPCR_Srx domain-containing protein</fullName>
    </submittedName>
</protein>
<dbReference type="WBParaSite" id="Hba_04898">
    <property type="protein sequence ID" value="Hba_04898"/>
    <property type="gene ID" value="Hba_04898"/>
</dbReference>
<evidence type="ECO:0000313" key="3">
    <source>
        <dbReference type="WBParaSite" id="Hba_04898"/>
    </source>
</evidence>